<evidence type="ECO:0000313" key="2">
    <source>
        <dbReference type="Proteomes" id="UP000593567"/>
    </source>
</evidence>
<name>A0A7J7KRA7_BUGNE</name>
<keyword evidence="2" id="KW-1185">Reference proteome</keyword>
<comment type="caution">
    <text evidence="1">The sequence shown here is derived from an EMBL/GenBank/DDBJ whole genome shotgun (WGS) entry which is preliminary data.</text>
</comment>
<sequence length="79" mass="9013">MELALPLQINLFTVAKPLMLSVSAYLYSELTQSKDISLSLASNHQHSEQILMLKTFSTTSLKIMLERHHLLNVLLSWET</sequence>
<reference evidence="1" key="1">
    <citation type="submission" date="2020-06" db="EMBL/GenBank/DDBJ databases">
        <title>Draft genome of Bugula neritina, a colonial animal packing powerful symbionts and potential medicines.</title>
        <authorList>
            <person name="Rayko M."/>
        </authorList>
    </citation>
    <scope>NUCLEOTIDE SEQUENCE [LARGE SCALE GENOMIC DNA]</scope>
    <source>
        <strain evidence="1">Kwan_BN1</strain>
    </source>
</reference>
<gene>
    <name evidence="1" type="ORF">EB796_001016</name>
</gene>
<evidence type="ECO:0000313" key="1">
    <source>
        <dbReference type="EMBL" id="KAF6040687.1"/>
    </source>
</evidence>
<dbReference type="EMBL" id="VXIV02000115">
    <property type="protein sequence ID" value="KAF6040687.1"/>
    <property type="molecule type" value="Genomic_DNA"/>
</dbReference>
<organism evidence="1 2">
    <name type="scientific">Bugula neritina</name>
    <name type="common">Brown bryozoan</name>
    <name type="synonym">Sertularia neritina</name>
    <dbReference type="NCBI Taxonomy" id="10212"/>
    <lineage>
        <taxon>Eukaryota</taxon>
        <taxon>Metazoa</taxon>
        <taxon>Spiralia</taxon>
        <taxon>Lophotrochozoa</taxon>
        <taxon>Bryozoa</taxon>
        <taxon>Gymnolaemata</taxon>
        <taxon>Cheilostomatida</taxon>
        <taxon>Flustrina</taxon>
        <taxon>Buguloidea</taxon>
        <taxon>Bugulidae</taxon>
        <taxon>Bugula</taxon>
    </lineage>
</organism>
<dbReference type="AlphaFoldDB" id="A0A7J7KRA7"/>
<proteinExistence type="predicted"/>
<protein>
    <submittedName>
        <fullName evidence="1">Uncharacterized protein</fullName>
    </submittedName>
</protein>
<dbReference type="Proteomes" id="UP000593567">
    <property type="component" value="Unassembled WGS sequence"/>
</dbReference>
<accession>A0A7J7KRA7</accession>